<keyword evidence="1" id="KW-0472">Membrane</keyword>
<evidence type="ECO:0000256" key="1">
    <source>
        <dbReference type="SAM" id="Phobius"/>
    </source>
</evidence>
<organism evidence="2 3">
    <name type="scientific">Byssothecium circinans</name>
    <dbReference type="NCBI Taxonomy" id="147558"/>
    <lineage>
        <taxon>Eukaryota</taxon>
        <taxon>Fungi</taxon>
        <taxon>Dikarya</taxon>
        <taxon>Ascomycota</taxon>
        <taxon>Pezizomycotina</taxon>
        <taxon>Dothideomycetes</taxon>
        <taxon>Pleosporomycetidae</taxon>
        <taxon>Pleosporales</taxon>
        <taxon>Massarineae</taxon>
        <taxon>Massarinaceae</taxon>
        <taxon>Byssothecium</taxon>
    </lineage>
</organism>
<dbReference type="EMBL" id="ML977024">
    <property type="protein sequence ID" value="KAF1950644.1"/>
    <property type="molecule type" value="Genomic_DNA"/>
</dbReference>
<reference evidence="2" key="1">
    <citation type="journal article" date="2020" name="Stud. Mycol.">
        <title>101 Dothideomycetes genomes: a test case for predicting lifestyles and emergence of pathogens.</title>
        <authorList>
            <person name="Haridas S."/>
            <person name="Albert R."/>
            <person name="Binder M."/>
            <person name="Bloem J."/>
            <person name="Labutti K."/>
            <person name="Salamov A."/>
            <person name="Andreopoulos B."/>
            <person name="Baker S."/>
            <person name="Barry K."/>
            <person name="Bills G."/>
            <person name="Bluhm B."/>
            <person name="Cannon C."/>
            <person name="Castanera R."/>
            <person name="Culley D."/>
            <person name="Daum C."/>
            <person name="Ezra D."/>
            <person name="Gonzalez J."/>
            <person name="Henrissat B."/>
            <person name="Kuo A."/>
            <person name="Liang C."/>
            <person name="Lipzen A."/>
            <person name="Lutzoni F."/>
            <person name="Magnuson J."/>
            <person name="Mondo S."/>
            <person name="Nolan M."/>
            <person name="Ohm R."/>
            <person name="Pangilinan J."/>
            <person name="Park H.-J."/>
            <person name="Ramirez L."/>
            <person name="Alfaro M."/>
            <person name="Sun H."/>
            <person name="Tritt A."/>
            <person name="Yoshinaga Y."/>
            <person name="Zwiers L.-H."/>
            <person name="Turgeon B."/>
            <person name="Goodwin S."/>
            <person name="Spatafora J."/>
            <person name="Crous P."/>
            <person name="Grigoriev I."/>
        </authorList>
    </citation>
    <scope>NUCLEOTIDE SEQUENCE</scope>
    <source>
        <strain evidence="2">CBS 675.92</strain>
    </source>
</reference>
<feature type="transmembrane region" description="Helical" evidence="1">
    <location>
        <begin position="72"/>
        <end position="95"/>
    </location>
</feature>
<feature type="transmembrane region" description="Helical" evidence="1">
    <location>
        <begin position="116"/>
        <end position="136"/>
    </location>
</feature>
<dbReference type="PANTHER" id="PTHR37919:SF2">
    <property type="entry name" value="EXPERA DOMAIN-CONTAINING PROTEIN"/>
    <property type="match status" value="1"/>
</dbReference>
<keyword evidence="1" id="KW-0812">Transmembrane</keyword>
<evidence type="ECO:0000313" key="3">
    <source>
        <dbReference type="Proteomes" id="UP000800035"/>
    </source>
</evidence>
<evidence type="ECO:0000313" key="2">
    <source>
        <dbReference type="EMBL" id="KAF1950644.1"/>
    </source>
</evidence>
<sequence>MSWTHTPRPAILLWCLWVFPFTLWDTLYLALRPHSLPSHEWHTPYFSRTFTVWASIDRMYGQQGYDEKEGFVLAQSVTNMLEATLCLAYVWVIWTGKGSATGFWRAKVKGETGARAVLLGLSAGYVTAVKTALYIFREVFSDFKYTGHNEWRPFLVTWCGMKCVFCLSEGVAEVTDE</sequence>
<gene>
    <name evidence="2" type="ORF">CC80DRAFT_426515</name>
</gene>
<feature type="transmembrane region" description="Helical" evidence="1">
    <location>
        <begin position="12"/>
        <end position="31"/>
    </location>
</feature>
<dbReference type="PANTHER" id="PTHR37919">
    <property type="entry name" value="PROTEIN CBG05606"/>
    <property type="match status" value="1"/>
</dbReference>
<protein>
    <submittedName>
        <fullName evidence="2">Uncharacterized protein</fullName>
    </submittedName>
</protein>
<accession>A0A6A5TEW0</accession>
<name>A0A6A5TEW0_9PLEO</name>
<proteinExistence type="predicted"/>
<dbReference type="OrthoDB" id="60858at2759"/>
<keyword evidence="1" id="KW-1133">Transmembrane helix</keyword>
<dbReference type="Proteomes" id="UP000800035">
    <property type="component" value="Unassembled WGS sequence"/>
</dbReference>
<dbReference type="AlphaFoldDB" id="A0A6A5TEW0"/>
<keyword evidence="3" id="KW-1185">Reference proteome</keyword>